<reference evidence="2" key="1">
    <citation type="journal article" date="2019" name="Int. J. Syst. Evol. Microbiol.">
        <title>The Global Catalogue of Microorganisms (GCM) 10K type strain sequencing project: providing services to taxonomists for standard genome sequencing and annotation.</title>
        <authorList>
            <consortium name="The Broad Institute Genomics Platform"/>
            <consortium name="The Broad Institute Genome Sequencing Center for Infectious Disease"/>
            <person name="Wu L."/>
            <person name="Ma J."/>
        </authorList>
    </citation>
    <scope>NUCLEOTIDE SEQUENCE [LARGE SCALE GENOMIC DNA]</scope>
    <source>
        <strain evidence="2">JCM 6924</strain>
    </source>
</reference>
<evidence type="ECO:0008006" key="3">
    <source>
        <dbReference type="Google" id="ProtNLM"/>
    </source>
</evidence>
<organism evidence="1 2">
    <name type="scientific">Streptomyces levis</name>
    <dbReference type="NCBI Taxonomy" id="285566"/>
    <lineage>
        <taxon>Bacteria</taxon>
        <taxon>Bacillati</taxon>
        <taxon>Actinomycetota</taxon>
        <taxon>Actinomycetes</taxon>
        <taxon>Kitasatosporales</taxon>
        <taxon>Streptomycetaceae</taxon>
        <taxon>Streptomyces</taxon>
    </lineage>
</organism>
<dbReference type="RefSeq" id="WP_344539495.1">
    <property type="nucleotide sequence ID" value="NZ_BAAATM010000015.1"/>
</dbReference>
<name>A0ABP6B6F6_9ACTN</name>
<dbReference type="Proteomes" id="UP001501095">
    <property type="component" value="Unassembled WGS sequence"/>
</dbReference>
<gene>
    <name evidence="1" type="ORF">GCM10010423_46090</name>
</gene>
<protein>
    <recommendedName>
        <fullName evidence="3">Secreted protein</fullName>
    </recommendedName>
</protein>
<accession>A0ABP6B6F6</accession>
<comment type="caution">
    <text evidence="1">The sequence shown here is derived from an EMBL/GenBank/DDBJ whole genome shotgun (WGS) entry which is preliminary data.</text>
</comment>
<keyword evidence="2" id="KW-1185">Reference proteome</keyword>
<proteinExistence type="predicted"/>
<dbReference type="EMBL" id="BAAATM010000015">
    <property type="protein sequence ID" value="GAA2542137.1"/>
    <property type="molecule type" value="Genomic_DNA"/>
</dbReference>
<evidence type="ECO:0000313" key="1">
    <source>
        <dbReference type="EMBL" id="GAA2542137.1"/>
    </source>
</evidence>
<evidence type="ECO:0000313" key="2">
    <source>
        <dbReference type="Proteomes" id="UP001501095"/>
    </source>
</evidence>
<sequence>MATLMELALLVILAGAAALAVRTAARRRAAGRGAALAEHGSARFPCRLSWEAGTGRKAFTYGKIEAGAAEGLLFTRRRGGPLTLPHAVRVHTEPSWRAGLVLLRYTAPGKGDVRILLSEADAATVTGLLRGD</sequence>